<sequence>MRTSASFRTGLAVSIACAATCCAVAIVYSTQAVFSDIATKYGIPLSDARLSFSVCSIAYALAFFVLGPLSDVVSARWLAAAGLSIAAAATAITAITSSAPAFLAASAIQGASTAAVPVAMFALLPRLARKEQLGTFFGLIIAASVLGITLGRAGMGLLTAAAGLSGAQIAGTLMLLVMAALLTLLPPETLANTGGAGVQTYGRALRMLASSELLRLFATGFLLFFGYLGTVTFLTLRLHEAPFALDSATIGAISLLGLGAIVGAPVSGRLTARYGSLAVGTAGLCIVALAISCLALADTTPLAGLGLFLIFLGTFVCQPAVFVRIAERVPADRRGSASSLYLLTCLGAGSLASAVLGPLWQHAGWHGVTTACLAATAGSLALLASDGASRRTAPLPSA</sequence>
<evidence type="ECO:0000259" key="10">
    <source>
        <dbReference type="PROSITE" id="PS50850"/>
    </source>
</evidence>
<dbReference type="InterPro" id="IPR011701">
    <property type="entry name" value="MFS"/>
</dbReference>
<dbReference type="EMBL" id="JABSNM010000028">
    <property type="protein sequence ID" value="NRT58374.1"/>
    <property type="molecule type" value="Genomic_DNA"/>
</dbReference>
<keyword evidence="9" id="KW-0732">Signal</keyword>
<dbReference type="SUPFAM" id="SSF103473">
    <property type="entry name" value="MFS general substrate transporter"/>
    <property type="match status" value="1"/>
</dbReference>
<feature type="transmembrane region" description="Helical" evidence="8">
    <location>
        <begin position="213"/>
        <end position="236"/>
    </location>
</feature>
<evidence type="ECO:0000256" key="9">
    <source>
        <dbReference type="SAM" id="SignalP"/>
    </source>
</evidence>
<evidence type="ECO:0000256" key="4">
    <source>
        <dbReference type="ARBA" id="ARBA00022475"/>
    </source>
</evidence>
<protein>
    <submittedName>
        <fullName evidence="11">YNFM family putative membrane transporter</fullName>
    </submittedName>
</protein>
<dbReference type="PANTHER" id="PTHR43271:SF2">
    <property type="entry name" value="BLL2771 PROTEIN"/>
    <property type="match status" value="1"/>
</dbReference>
<evidence type="ECO:0000256" key="7">
    <source>
        <dbReference type="ARBA" id="ARBA00023136"/>
    </source>
</evidence>
<evidence type="ECO:0000256" key="5">
    <source>
        <dbReference type="ARBA" id="ARBA00022692"/>
    </source>
</evidence>
<dbReference type="InterPro" id="IPR036259">
    <property type="entry name" value="MFS_trans_sf"/>
</dbReference>
<evidence type="ECO:0000313" key="11">
    <source>
        <dbReference type="EMBL" id="NRT58374.1"/>
    </source>
</evidence>
<feature type="transmembrane region" description="Helical" evidence="8">
    <location>
        <begin position="161"/>
        <end position="185"/>
    </location>
</feature>
<feature type="domain" description="Major facilitator superfamily (MFS) profile" evidence="10">
    <location>
        <begin position="1"/>
        <end position="393"/>
    </location>
</feature>
<keyword evidence="7 8" id="KW-0472">Membrane</keyword>
<feature type="transmembrane region" description="Helical" evidence="8">
    <location>
        <begin position="338"/>
        <end position="357"/>
    </location>
</feature>
<evidence type="ECO:0000256" key="6">
    <source>
        <dbReference type="ARBA" id="ARBA00022989"/>
    </source>
</evidence>
<feature type="chain" id="PRO_5046325618" evidence="9">
    <location>
        <begin position="19"/>
        <end position="398"/>
    </location>
</feature>
<feature type="transmembrane region" description="Helical" evidence="8">
    <location>
        <begin position="363"/>
        <end position="384"/>
    </location>
</feature>
<comment type="similarity">
    <text evidence="2">Belongs to the major facilitator superfamily.</text>
</comment>
<feature type="transmembrane region" description="Helical" evidence="8">
    <location>
        <begin position="77"/>
        <end position="95"/>
    </location>
</feature>
<evidence type="ECO:0000313" key="12">
    <source>
        <dbReference type="Proteomes" id="UP001516061"/>
    </source>
</evidence>
<organism evidence="11 12">
    <name type="scientific">Sphaerotilus uruguayifluvii</name>
    <dbReference type="NCBI Taxonomy" id="2735897"/>
    <lineage>
        <taxon>Bacteria</taxon>
        <taxon>Pseudomonadati</taxon>
        <taxon>Pseudomonadota</taxon>
        <taxon>Betaproteobacteria</taxon>
        <taxon>Burkholderiales</taxon>
        <taxon>Sphaerotilaceae</taxon>
        <taxon>Sphaerotilus</taxon>
    </lineage>
</organism>
<comment type="caution">
    <text evidence="11">The sequence shown here is derived from an EMBL/GenBank/DDBJ whole genome shotgun (WGS) entry which is preliminary data.</text>
</comment>
<dbReference type="InterPro" id="IPR020846">
    <property type="entry name" value="MFS_dom"/>
</dbReference>
<name>A0ABX2GA08_9BURK</name>
<feature type="transmembrane region" description="Helical" evidence="8">
    <location>
        <begin position="136"/>
        <end position="155"/>
    </location>
</feature>
<feature type="transmembrane region" description="Helical" evidence="8">
    <location>
        <begin position="248"/>
        <end position="267"/>
    </location>
</feature>
<feature type="transmembrane region" description="Helical" evidence="8">
    <location>
        <begin position="274"/>
        <end position="297"/>
    </location>
</feature>
<keyword evidence="12" id="KW-1185">Reference proteome</keyword>
<dbReference type="Gene3D" id="1.20.1250.20">
    <property type="entry name" value="MFS general substrate transporter like domains"/>
    <property type="match status" value="1"/>
</dbReference>
<feature type="transmembrane region" description="Helical" evidence="8">
    <location>
        <begin position="303"/>
        <end position="326"/>
    </location>
</feature>
<dbReference type="PROSITE" id="PS50850">
    <property type="entry name" value="MFS"/>
    <property type="match status" value="1"/>
</dbReference>
<evidence type="ECO:0000256" key="1">
    <source>
        <dbReference type="ARBA" id="ARBA00004651"/>
    </source>
</evidence>
<evidence type="ECO:0000256" key="2">
    <source>
        <dbReference type="ARBA" id="ARBA00008335"/>
    </source>
</evidence>
<gene>
    <name evidence="11" type="ORF">HNQ01_004142</name>
</gene>
<feature type="signal peptide" evidence="9">
    <location>
        <begin position="1"/>
        <end position="18"/>
    </location>
</feature>
<dbReference type="RefSeq" id="WP_173807395.1">
    <property type="nucleotide sequence ID" value="NZ_JABSNM010000028.1"/>
</dbReference>
<dbReference type="Proteomes" id="UP001516061">
    <property type="component" value="Unassembled WGS sequence"/>
</dbReference>
<evidence type="ECO:0000256" key="8">
    <source>
        <dbReference type="SAM" id="Phobius"/>
    </source>
</evidence>
<keyword evidence="6 8" id="KW-1133">Transmembrane helix</keyword>
<keyword evidence="4" id="KW-1003">Cell membrane</keyword>
<feature type="transmembrane region" description="Helical" evidence="8">
    <location>
        <begin position="51"/>
        <end position="70"/>
    </location>
</feature>
<feature type="transmembrane region" description="Helical" evidence="8">
    <location>
        <begin position="101"/>
        <end position="124"/>
    </location>
</feature>
<dbReference type="Pfam" id="PF07690">
    <property type="entry name" value="MFS_1"/>
    <property type="match status" value="1"/>
</dbReference>
<proteinExistence type="inferred from homology"/>
<dbReference type="PANTHER" id="PTHR43271">
    <property type="entry name" value="BLL2771 PROTEIN"/>
    <property type="match status" value="1"/>
</dbReference>
<comment type="subcellular location">
    <subcellularLocation>
        <location evidence="1">Cell membrane</location>
        <topology evidence="1">Multi-pass membrane protein</topology>
    </subcellularLocation>
</comment>
<keyword evidence="3" id="KW-0813">Transport</keyword>
<keyword evidence="5 8" id="KW-0812">Transmembrane</keyword>
<accession>A0ABX2GA08</accession>
<evidence type="ECO:0000256" key="3">
    <source>
        <dbReference type="ARBA" id="ARBA00022448"/>
    </source>
</evidence>
<reference evidence="11 12" key="1">
    <citation type="submission" date="2020-05" db="EMBL/GenBank/DDBJ databases">
        <title>Genomic Encyclopedia of Type Strains, Phase IV (KMG-V): Genome sequencing to study the core and pangenomes of soil and plant-associated prokaryotes.</title>
        <authorList>
            <person name="Whitman W."/>
        </authorList>
    </citation>
    <scope>NUCLEOTIDE SEQUENCE [LARGE SCALE GENOMIC DNA]</scope>
    <source>
        <strain evidence="11 12">C29</strain>
    </source>
</reference>